<dbReference type="CDD" id="cd08662">
    <property type="entry name" value="M13"/>
    <property type="match status" value="1"/>
</dbReference>
<dbReference type="GO" id="GO:0005886">
    <property type="term" value="C:plasma membrane"/>
    <property type="evidence" value="ECO:0007669"/>
    <property type="project" value="TreeGrafter"/>
</dbReference>
<evidence type="ECO:0000256" key="8">
    <source>
        <dbReference type="SAM" id="SignalP"/>
    </source>
</evidence>
<keyword evidence="4" id="KW-0378">Hydrolase</keyword>
<dbReference type="Pfam" id="PF05649">
    <property type="entry name" value="Peptidase_M13_N"/>
    <property type="match status" value="1"/>
</dbReference>
<feature type="chain" id="PRO_5017293296" evidence="8">
    <location>
        <begin position="34"/>
        <end position="719"/>
    </location>
</feature>
<dbReference type="InterPro" id="IPR018497">
    <property type="entry name" value="Peptidase_M13_C"/>
</dbReference>
<dbReference type="InterPro" id="IPR042089">
    <property type="entry name" value="Peptidase_M13_dom_2"/>
</dbReference>
<feature type="compositionally biased region" description="Pro residues" evidence="7">
    <location>
        <begin position="48"/>
        <end position="59"/>
    </location>
</feature>
<keyword evidence="5" id="KW-0862">Zinc</keyword>
<name>A0A3A8NYK3_9BACT</name>
<dbReference type="Pfam" id="PF01431">
    <property type="entry name" value="Peptidase_M13"/>
    <property type="match status" value="1"/>
</dbReference>
<dbReference type="AlphaFoldDB" id="A0A3A8NYK3"/>
<dbReference type="PANTHER" id="PTHR11733">
    <property type="entry name" value="ZINC METALLOPROTEASE FAMILY M13 NEPRILYSIN-RELATED"/>
    <property type="match status" value="1"/>
</dbReference>
<protein>
    <submittedName>
        <fullName evidence="11">M13 family peptidase</fullName>
    </submittedName>
</protein>
<dbReference type="Gene3D" id="1.10.1380.10">
    <property type="entry name" value="Neutral endopeptidase , domain2"/>
    <property type="match status" value="1"/>
</dbReference>
<dbReference type="Gene3D" id="3.40.390.10">
    <property type="entry name" value="Collagenase (Catalytic Domain)"/>
    <property type="match status" value="1"/>
</dbReference>
<dbReference type="InterPro" id="IPR024079">
    <property type="entry name" value="MetalloPept_cat_dom_sf"/>
</dbReference>
<dbReference type="Proteomes" id="UP000273405">
    <property type="component" value="Unassembled WGS sequence"/>
</dbReference>
<dbReference type="PROSITE" id="PS51257">
    <property type="entry name" value="PROKAR_LIPOPROTEIN"/>
    <property type="match status" value="1"/>
</dbReference>
<comment type="caution">
    <text evidence="11">The sequence shown here is derived from an EMBL/GenBank/DDBJ whole genome shotgun (WGS) entry which is preliminary data.</text>
</comment>
<dbReference type="EMBL" id="RAWG01000012">
    <property type="protein sequence ID" value="RKH47331.1"/>
    <property type="molecule type" value="Genomic_DNA"/>
</dbReference>
<reference evidence="12" key="1">
    <citation type="submission" date="2018-09" db="EMBL/GenBank/DDBJ databases">
        <authorList>
            <person name="Livingstone P.G."/>
            <person name="Whitworth D.E."/>
        </authorList>
    </citation>
    <scope>NUCLEOTIDE SEQUENCE [LARGE SCALE GENOMIC DNA]</scope>
    <source>
        <strain evidence="12">CA040B</strain>
    </source>
</reference>
<evidence type="ECO:0000256" key="5">
    <source>
        <dbReference type="ARBA" id="ARBA00022833"/>
    </source>
</evidence>
<dbReference type="GO" id="GO:0016485">
    <property type="term" value="P:protein processing"/>
    <property type="evidence" value="ECO:0007669"/>
    <property type="project" value="TreeGrafter"/>
</dbReference>
<dbReference type="SUPFAM" id="SSF55486">
    <property type="entry name" value="Metalloproteases ('zincins'), catalytic domain"/>
    <property type="match status" value="1"/>
</dbReference>
<evidence type="ECO:0000256" key="1">
    <source>
        <dbReference type="ARBA" id="ARBA00001947"/>
    </source>
</evidence>
<evidence type="ECO:0000259" key="10">
    <source>
        <dbReference type="Pfam" id="PF05649"/>
    </source>
</evidence>
<dbReference type="GO" id="GO:0046872">
    <property type="term" value="F:metal ion binding"/>
    <property type="evidence" value="ECO:0007669"/>
    <property type="project" value="UniProtKB-KW"/>
</dbReference>
<comment type="cofactor">
    <cofactor evidence="1">
        <name>Zn(2+)</name>
        <dbReference type="ChEBI" id="CHEBI:29105"/>
    </cofactor>
</comment>
<evidence type="ECO:0000256" key="3">
    <source>
        <dbReference type="ARBA" id="ARBA00022723"/>
    </source>
</evidence>
<evidence type="ECO:0000313" key="11">
    <source>
        <dbReference type="EMBL" id="RKH47331.1"/>
    </source>
</evidence>
<keyword evidence="6" id="KW-0482">Metalloprotease</keyword>
<gene>
    <name evidence="11" type="ORF">D7X12_03080</name>
</gene>
<evidence type="ECO:0000259" key="9">
    <source>
        <dbReference type="Pfam" id="PF01431"/>
    </source>
</evidence>
<keyword evidence="2" id="KW-0645">Protease</keyword>
<dbReference type="OrthoDB" id="9775677at2"/>
<accession>A0A3A8NYK3</accession>
<dbReference type="InterPro" id="IPR000718">
    <property type="entry name" value="Peptidase_M13"/>
</dbReference>
<keyword evidence="8" id="KW-0732">Signal</keyword>
<dbReference type="InterPro" id="IPR008753">
    <property type="entry name" value="Peptidase_M13_N"/>
</dbReference>
<keyword evidence="3" id="KW-0479">Metal-binding</keyword>
<evidence type="ECO:0000256" key="6">
    <source>
        <dbReference type="ARBA" id="ARBA00023049"/>
    </source>
</evidence>
<feature type="compositionally biased region" description="Low complexity" evidence="7">
    <location>
        <begin position="37"/>
        <end position="47"/>
    </location>
</feature>
<feature type="domain" description="Peptidase M13 C-terminal" evidence="9">
    <location>
        <begin position="516"/>
        <end position="716"/>
    </location>
</feature>
<dbReference type="GO" id="GO:0004222">
    <property type="term" value="F:metalloendopeptidase activity"/>
    <property type="evidence" value="ECO:0007669"/>
    <property type="project" value="InterPro"/>
</dbReference>
<dbReference type="PANTHER" id="PTHR11733:SF211">
    <property type="entry name" value="OLIGOPEPTIDASE LIPOPROTEIN M13 FAMILY"/>
    <property type="match status" value="1"/>
</dbReference>
<dbReference type="PRINTS" id="PR00786">
    <property type="entry name" value="NEPRILYSIN"/>
</dbReference>
<proteinExistence type="predicted"/>
<feature type="region of interest" description="Disordered" evidence="7">
    <location>
        <begin position="30"/>
        <end position="69"/>
    </location>
</feature>
<sequence>MTSRSRPPFGVARMTLGVYASALITACASSAPAEKGSTPASAPAAATTPPPAPPAPPKPVYGSFGIDTPGMDPSVKPGDDFYRYVNGKWLDTTEIPAERSSMGMFTRLAEEATKQTRDLLEAAAKSDAAPGSEDRKLGDYYASFMDEAAIEAKGTAPLKPELERIAAVANRKDLAQLLGTTLRADVDALNTGQTTTDRLFGLWVAEDLNDPSRYVAYLLQGGLLMPDRDFYLKDTPRFKEVREKYQKHIAAQLKNAGIPDPEAKAKAIYGLEKKIAQAHWSAQDTQDVAKTNNPWKQADFAKKAPGLDWAAWFAGAGLSQQTDFIVWQPSALTGIAKLVGSEPLQTWKDYLAFHAIVHGTPVLPKAFVDEAFEFSGKTLSGTQQLRERWKRGVEHTNHALGEAVGKRYVAKHFPPRAKAEADVMVRNILAALGRHIDALEWMSPETRARAKEKLGTVQVGIGHPDTWRDYAGLEVVKGDAFGNAERANLFEYQRNVAKLGKPVDRKEWFMTPQEVNALNSPQQNSIIFPAAILQAPFFDPNADPAVNYGGIGSVIGHEIIHSFDDVGAQFDAQGKLANWWTPKDLEQFKTAGKALAAQFNTYRPLPDVTVNGELTLGENIADVGGISIARDAYVMSLNGKPAPTLEGFTGDQRFYMGFAQVWRNKYRDALLRRLLVTDGHSPGPFRAATVRNADAWYQAFDVKPGQGLYLPPEKRVKIW</sequence>
<evidence type="ECO:0000256" key="7">
    <source>
        <dbReference type="SAM" id="MobiDB-lite"/>
    </source>
</evidence>
<evidence type="ECO:0000313" key="12">
    <source>
        <dbReference type="Proteomes" id="UP000273405"/>
    </source>
</evidence>
<feature type="signal peptide" evidence="8">
    <location>
        <begin position="1"/>
        <end position="33"/>
    </location>
</feature>
<organism evidence="11 12">
    <name type="scientific">Corallococcus sicarius</name>
    <dbReference type="NCBI Taxonomy" id="2316726"/>
    <lineage>
        <taxon>Bacteria</taxon>
        <taxon>Pseudomonadati</taxon>
        <taxon>Myxococcota</taxon>
        <taxon>Myxococcia</taxon>
        <taxon>Myxococcales</taxon>
        <taxon>Cystobacterineae</taxon>
        <taxon>Myxococcaceae</taxon>
        <taxon>Corallococcus</taxon>
    </lineage>
</organism>
<feature type="domain" description="Peptidase M13 N-terminal" evidence="10">
    <location>
        <begin position="77"/>
        <end position="464"/>
    </location>
</feature>
<evidence type="ECO:0000256" key="2">
    <source>
        <dbReference type="ARBA" id="ARBA00022670"/>
    </source>
</evidence>
<dbReference type="PROSITE" id="PS51885">
    <property type="entry name" value="NEPRILYSIN"/>
    <property type="match status" value="1"/>
</dbReference>
<evidence type="ECO:0000256" key="4">
    <source>
        <dbReference type="ARBA" id="ARBA00022801"/>
    </source>
</evidence>
<keyword evidence="12" id="KW-1185">Reference proteome</keyword>
<dbReference type="RefSeq" id="WP_120623767.1">
    <property type="nucleotide sequence ID" value="NZ_RAWG01000012.1"/>
</dbReference>